<gene>
    <name evidence="2" type="ORF">LCGC14_1316880</name>
</gene>
<organism evidence="2">
    <name type="scientific">marine sediment metagenome</name>
    <dbReference type="NCBI Taxonomy" id="412755"/>
    <lineage>
        <taxon>unclassified sequences</taxon>
        <taxon>metagenomes</taxon>
        <taxon>ecological metagenomes</taxon>
    </lineage>
</organism>
<feature type="transmembrane region" description="Helical" evidence="1">
    <location>
        <begin position="6"/>
        <end position="33"/>
    </location>
</feature>
<keyword evidence="1" id="KW-0812">Transmembrane</keyword>
<keyword evidence="1" id="KW-0472">Membrane</keyword>
<keyword evidence="1" id="KW-1133">Transmembrane helix</keyword>
<evidence type="ECO:0000256" key="1">
    <source>
        <dbReference type="SAM" id="Phobius"/>
    </source>
</evidence>
<name>A0A0F9L604_9ZZZZ</name>
<evidence type="ECO:0000313" key="2">
    <source>
        <dbReference type="EMBL" id="KKM82711.1"/>
    </source>
</evidence>
<comment type="caution">
    <text evidence="2">The sequence shown here is derived from an EMBL/GenBank/DDBJ whole genome shotgun (WGS) entry which is preliminary data.</text>
</comment>
<reference evidence="2" key="1">
    <citation type="journal article" date="2015" name="Nature">
        <title>Complex archaea that bridge the gap between prokaryotes and eukaryotes.</title>
        <authorList>
            <person name="Spang A."/>
            <person name="Saw J.H."/>
            <person name="Jorgensen S.L."/>
            <person name="Zaremba-Niedzwiedzka K."/>
            <person name="Martijn J."/>
            <person name="Lind A.E."/>
            <person name="van Eijk R."/>
            <person name="Schleper C."/>
            <person name="Guy L."/>
            <person name="Ettema T.J."/>
        </authorList>
    </citation>
    <scope>NUCLEOTIDE SEQUENCE</scope>
</reference>
<proteinExistence type="predicted"/>
<sequence length="40" mass="4788">MTWQEIAGLVSFGIILLFFAFLFGICAAFFIWLMKRWKRD</sequence>
<dbReference type="AlphaFoldDB" id="A0A0F9L604"/>
<accession>A0A0F9L604</accession>
<protein>
    <submittedName>
        <fullName evidence="2">Uncharacterized protein</fullName>
    </submittedName>
</protein>
<dbReference type="EMBL" id="LAZR01007821">
    <property type="protein sequence ID" value="KKM82711.1"/>
    <property type="molecule type" value="Genomic_DNA"/>
</dbReference>